<evidence type="ECO:0000313" key="2">
    <source>
        <dbReference type="Proteomes" id="UP000503840"/>
    </source>
</evidence>
<proteinExistence type="predicted"/>
<dbReference type="EMBL" id="BLVO01000005">
    <property type="protein sequence ID" value="GFM32430.1"/>
    <property type="molecule type" value="Genomic_DNA"/>
</dbReference>
<gene>
    <name evidence="1" type="ORF">DSM101010T_07950</name>
</gene>
<protein>
    <submittedName>
        <fullName evidence="1">Uncharacterized protein</fullName>
    </submittedName>
</protein>
<dbReference type="Proteomes" id="UP000503840">
    <property type="component" value="Unassembled WGS sequence"/>
</dbReference>
<reference evidence="1 2" key="1">
    <citation type="submission" date="2020-05" db="EMBL/GenBank/DDBJ databases">
        <title>Draft genome sequence of Desulfovibrio sp. strain HN2T.</title>
        <authorList>
            <person name="Ueno A."/>
            <person name="Tamazawa S."/>
            <person name="Tamamura S."/>
            <person name="Murakami T."/>
            <person name="Kiyama T."/>
            <person name="Inomata H."/>
            <person name="Amano Y."/>
            <person name="Miyakawa K."/>
            <person name="Tamaki H."/>
            <person name="Naganuma T."/>
            <person name="Kaneko K."/>
        </authorList>
    </citation>
    <scope>NUCLEOTIDE SEQUENCE [LARGE SCALE GENOMIC DNA]</scope>
    <source>
        <strain evidence="1 2">HN2</strain>
    </source>
</reference>
<keyword evidence="2" id="KW-1185">Reference proteome</keyword>
<dbReference type="AlphaFoldDB" id="A0A7J0BFE6"/>
<accession>A0A7J0BFE6</accession>
<dbReference type="RefSeq" id="WP_174404129.1">
    <property type="nucleotide sequence ID" value="NZ_BLVO01000005.1"/>
</dbReference>
<organism evidence="1 2">
    <name type="scientific">Desulfovibrio subterraneus</name>
    <dbReference type="NCBI Taxonomy" id="2718620"/>
    <lineage>
        <taxon>Bacteria</taxon>
        <taxon>Pseudomonadati</taxon>
        <taxon>Thermodesulfobacteriota</taxon>
        <taxon>Desulfovibrionia</taxon>
        <taxon>Desulfovibrionales</taxon>
        <taxon>Desulfovibrionaceae</taxon>
        <taxon>Desulfovibrio</taxon>
    </lineage>
</organism>
<sequence length="112" mass="12336">MPVVCNEAFGDVFFGVESDGAETCTIQNTKAVLPEGIFSAMAEMLLVNADIKFETASSQYAFRFTRAAKECTASLADKSKGGEEWISGSWEDSIEFWEMLEELAEQSEEVAE</sequence>
<name>A0A7J0BFE6_9BACT</name>
<comment type="caution">
    <text evidence="1">The sequence shown here is derived from an EMBL/GenBank/DDBJ whole genome shotgun (WGS) entry which is preliminary data.</text>
</comment>
<evidence type="ECO:0000313" key="1">
    <source>
        <dbReference type="EMBL" id="GFM32430.1"/>
    </source>
</evidence>